<dbReference type="RefSeq" id="WP_087615589.1">
    <property type="nucleotide sequence ID" value="NZ_JAFBEY010000002.1"/>
</dbReference>
<proteinExistence type="predicted"/>
<dbReference type="Pfam" id="PF22746">
    <property type="entry name" value="SHOCT-like_DUF2089-C"/>
    <property type="match status" value="1"/>
</dbReference>
<dbReference type="EMBL" id="NHNT01000001">
    <property type="protein sequence ID" value="OUZ40745.1"/>
    <property type="molecule type" value="Genomic_DNA"/>
</dbReference>
<accession>A0ABX3ZLY0</accession>
<feature type="domain" description="DUF4097" evidence="1">
    <location>
        <begin position="154"/>
        <end position="351"/>
    </location>
</feature>
<gene>
    <name evidence="3" type="ORF">CBM15_02415</name>
</gene>
<comment type="caution">
    <text evidence="3">The sequence shown here is derived from an EMBL/GenBank/DDBJ whole genome shotgun (WGS) entry which is preliminary data.</text>
</comment>
<protein>
    <recommendedName>
        <fullName evidence="5">Adhesin domain-containing protein</fullName>
    </recommendedName>
</protein>
<name>A0ABX3ZLY0_9BACL</name>
<dbReference type="PANTHER" id="PTHR34094:SF1">
    <property type="entry name" value="PROTEIN FAM185A"/>
    <property type="match status" value="1"/>
</dbReference>
<evidence type="ECO:0000259" key="1">
    <source>
        <dbReference type="Pfam" id="PF13349"/>
    </source>
</evidence>
<evidence type="ECO:0000313" key="3">
    <source>
        <dbReference type="EMBL" id="OUZ40745.1"/>
    </source>
</evidence>
<organism evidence="3 4">
    <name type="scientific">Solibacillus kalamii</name>
    <dbReference type="NCBI Taxonomy" id="1748298"/>
    <lineage>
        <taxon>Bacteria</taxon>
        <taxon>Bacillati</taxon>
        <taxon>Bacillota</taxon>
        <taxon>Bacilli</taxon>
        <taxon>Bacillales</taxon>
        <taxon>Caryophanaceae</taxon>
        <taxon>Solibacillus</taxon>
    </lineage>
</organism>
<dbReference type="PANTHER" id="PTHR34094">
    <property type="match status" value="1"/>
</dbReference>
<evidence type="ECO:0000313" key="4">
    <source>
        <dbReference type="Proteomes" id="UP000196594"/>
    </source>
</evidence>
<keyword evidence="4" id="KW-1185">Reference proteome</keyword>
<feature type="domain" description="YvlB/LiaX N-terminal" evidence="2">
    <location>
        <begin position="3"/>
        <end position="34"/>
    </location>
</feature>
<reference evidence="3 4" key="1">
    <citation type="journal article" date="2017" name="Int. J. Syst. Evol. Microbiol.">
        <title>Solibacillus kalamii sp. nov., isolated from a high-efficiency particulate arrestance filter system used in the International Space Station.</title>
        <authorList>
            <person name="Checinska Sielaff A."/>
            <person name="Kumar R.M."/>
            <person name="Pal D."/>
            <person name="Mayilraj S."/>
            <person name="Venkateswaran K."/>
        </authorList>
    </citation>
    <scope>NUCLEOTIDE SEQUENCE [LARGE SCALE GENOMIC DNA]</scope>
    <source>
        <strain evidence="3 4">ISSFR-015</strain>
    </source>
</reference>
<evidence type="ECO:0000259" key="2">
    <source>
        <dbReference type="Pfam" id="PF22746"/>
    </source>
</evidence>
<dbReference type="InterPro" id="IPR053959">
    <property type="entry name" value="YvlB/LiaX_N"/>
</dbReference>
<dbReference type="Pfam" id="PF13349">
    <property type="entry name" value="DUF4097"/>
    <property type="match status" value="1"/>
</dbReference>
<dbReference type="Proteomes" id="UP000196594">
    <property type="component" value="Unassembled WGS sequence"/>
</dbReference>
<sequence>MQEERKRILKLVESGTITAEEAIVLLEKLSSEKESTPSQAAPVEQPLFEEKFGEEPHKAEPVFEEQKEKRKTTGFEDIFGKSFNDKEFNKKMDEFMGDIKQDLSQFSTRMTGLVGAALSKFKELDIDTPFGEKVEFTKTYAYPAADVKGVELEIANGKIDIVRAADELVTVNVTGKTPLKGTEEETIAQATENMSKLTNDKLFIQSTNKFAQVKVQVAIPEKHYDVVIAKLLTGSVSIEQVDAKLVKARTHNGVIRLENATFDHAELQTSNGAVEARHIKGEDLEIGTANGRIYVDGELNEVEAESMNGHVVITTTSAEAHKIKARALAGSVEIYVPKTVALDGQVYSNFGKADIGLSDVLLTEEEEQFLSKSVRFTKELEGAKLLKLVGESRTGTVLVRYTLQ</sequence>
<dbReference type="InterPro" id="IPR025164">
    <property type="entry name" value="Toastrack_DUF4097"/>
</dbReference>
<evidence type="ECO:0008006" key="5">
    <source>
        <dbReference type="Google" id="ProtNLM"/>
    </source>
</evidence>